<dbReference type="AlphaFoldDB" id="A0A1F4ZDD1"/>
<reference evidence="1 2" key="1">
    <citation type="journal article" date="2016" name="Nat. Commun.">
        <title>Thousands of microbial genomes shed light on interconnected biogeochemical processes in an aquifer system.</title>
        <authorList>
            <person name="Anantharaman K."/>
            <person name="Brown C.T."/>
            <person name="Hug L.A."/>
            <person name="Sharon I."/>
            <person name="Castelle C.J."/>
            <person name="Probst A.J."/>
            <person name="Thomas B.C."/>
            <person name="Singh A."/>
            <person name="Wilkins M.J."/>
            <person name="Karaoz U."/>
            <person name="Brodie E.L."/>
            <person name="Williams K.H."/>
            <person name="Hubbard S.S."/>
            <person name="Banfield J.F."/>
        </authorList>
    </citation>
    <scope>NUCLEOTIDE SEQUENCE [LARGE SCALE GENOMIC DNA]</scope>
</reference>
<dbReference type="GO" id="GO:0006355">
    <property type="term" value="P:regulation of DNA-templated transcription"/>
    <property type="evidence" value="ECO:0007669"/>
    <property type="project" value="InterPro"/>
</dbReference>
<name>A0A1F4ZDD1_9BACT</name>
<dbReference type="STRING" id="1797259.A2989_04935"/>
<dbReference type="Proteomes" id="UP000177080">
    <property type="component" value="Unassembled WGS sequence"/>
</dbReference>
<dbReference type="GO" id="GO:0003677">
    <property type="term" value="F:DNA binding"/>
    <property type="evidence" value="ECO:0007669"/>
    <property type="project" value="InterPro"/>
</dbReference>
<evidence type="ECO:0000313" key="1">
    <source>
        <dbReference type="EMBL" id="OGD04350.1"/>
    </source>
</evidence>
<sequence>MSLTSTSFAQNLPQDFYYPQLAKEVLDKLSLYENVLVGGIYGCGIHTFLDCFTALAQQSPAFNSISILESTKPISSIKKTTGISGKKLVVIHTFEQIAHPNNYLEKLHRLRLPDPSLLTYLVISDHTVVTRPSQYFATTTAFFNYRFLVTPFDPALTHRMIEIDTQFFGWKVPKDLIDQIYTLSGGVQRLTKHICKLTHKNQSSIPSTEKILADPSIGFQLKMLTNILCQSPSPALHTLGITDHKGQIKSKLLQTYIQDHFRTDVANYFPTLSALEGNLFALLYQNLDSLITLDRIGDVMELLGHDFSPWAIYKLISRLKLKIAPQFTIKSFKSRGYLLSKALH</sequence>
<protein>
    <recommendedName>
        <fullName evidence="3">OmpR/PhoB-type domain-containing protein</fullName>
    </recommendedName>
</protein>
<gene>
    <name evidence="1" type="ORF">A2989_04935</name>
</gene>
<comment type="caution">
    <text evidence="1">The sequence shown here is derived from an EMBL/GenBank/DDBJ whole genome shotgun (WGS) entry which is preliminary data.</text>
</comment>
<evidence type="ECO:0000313" key="2">
    <source>
        <dbReference type="Proteomes" id="UP000177080"/>
    </source>
</evidence>
<evidence type="ECO:0008006" key="3">
    <source>
        <dbReference type="Google" id="ProtNLM"/>
    </source>
</evidence>
<proteinExistence type="predicted"/>
<dbReference type="SUPFAM" id="SSF46894">
    <property type="entry name" value="C-terminal effector domain of the bipartite response regulators"/>
    <property type="match status" value="1"/>
</dbReference>
<organism evidence="1 2">
    <name type="scientific">Candidatus Amesbacteria bacterium RIFCSPLOWO2_01_FULL_48_25</name>
    <dbReference type="NCBI Taxonomy" id="1797259"/>
    <lineage>
        <taxon>Bacteria</taxon>
        <taxon>Candidatus Amesiibacteriota</taxon>
    </lineage>
</organism>
<accession>A0A1F4ZDD1</accession>
<dbReference type="InterPro" id="IPR016032">
    <property type="entry name" value="Sig_transdc_resp-reg_C-effctor"/>
</dbReference>
<dbReference type="EMBL" id="MEXN01000001">
    <property type="protein sequence ID" value="OGD04350.1"/>
    <property type="molecule type" value="Genomic_DNA"/>
</dbReference>